<dbReference type="GO" id="GO:0005654">
    <property type="term" value="C:nucleoplasm"/>
    <property type="evidence" value="ECO:0007669"/>
    <property type="project" value="TreeGrafter"/>
</dbReference>
<protein>
    <submittedName>
        <fullName evidence="5">RNA recognition motif domain containing protein</fullName>
    </submittedName>
</protein>
<dbReference type="VEuPathDB" id="AmoebaDB:KM1_156360"/>
<dbReference type="Pfam" id="PF00076">
    <property type="entry name" value="RRM_1"/>
    <property type="match status" value="2"/>
</dbReference>
<dbReference type="VEuPathDB" id="AmoebaDB:EHI7A_140080"/>
<dbReference type="Proteomes" id="UP000078387">
    <property type="component" value="Unassembled WGS sequence"/>
</dbReference>
<dbReference type="VEuPathDB" id="AmoebaDB:EHI_152180"/>
<comment type="caution">
    <text evidence="5">The sequence shown here is derived from an EMBL/GenBank/DDBJ whole genome shotgun (WGS) entry which is preliminary data.</text>
</comment>
<dbReference type="PANTHER" id="PTHR15481">
    <property type="entry name" value="RIBONUCLEIC ACID BINDING PROTEIN S1"/>
    <property type="match status" value="1"/>
</dbReference>
<dbReference type="PANTHER" id="PTHR15481:SF0">
    <property type="entry name" value="LD23870P-RELATED"/>
    <property type="match status" value="1"/>
</dbReference>
<organism evidence="5 6">
    <name type="scientific">Entamoeba histolytica</name>
    <dbReference type="NCBI Taxonomy" id="5759"/>
    <lineage>
        <taxon>Eukaryota</taxon>
        <taxon>Amoebozoa</taxon>
        <taxon>Evosea</taxon>
        <taxon>Archamoebae</taxon>
        <taxon>Mastigamoebida</taxon>
        <taxon>Entamoebidae</taxon>
        <taxon>Entamoeba</taxon>
    </lineage>
</organism>
<feature type="compositionally biased region" description="Basic and acidic residues" evidence="3">
    <location>
        <begin position="288"/>
        <end position="297"/>
    </location>
</feature>
<dbReference type="FunFam" id="3.30.70.330:FF:001266">
    <property type="entry name" value="RNA recognition motif domain containing protein"/>
    <property type="match status" value="1"/>
</dbReference>
<accession>A0A5K1UT10</accession>
<dbReference type="GO" id="GO:0061574">
    <property type="term" value="C:ASAP complex"/>
    <property type="evidence" value="ECO:0007669"/>
    <property type="project" value="TreeGrafter"/>
</dbReference>
<dbReference type="AlphaFoldDB" id="A0A5K1UT10"/>
<dbReference type="GO" id="GO:0000398">
    <property type="term" value="P:mRNA splicing, via spliceosome"/>
    <property type="evidence" value="ECO:0007669"/>
    <property type="project" value="TreeGrafter"/>
</dbReference>
<feature type="compositionally biased region" description="Basic and acidic residues" evidence="3">
    <location>
        <begin position="253"/>
        <end position="281"/>
    </location>
</feature>
<dbReference type="FunFam" id="3.30.70.330:FF:001260">
    <property type="entry name" value="RNA recognition motif domain containing protein"/>
    <property type="match status" value="1"/>
</dbReference>
<evidence type="ECO:0000259" key="4">
    <source>
        <dbReference type="PROSITE" id="PS50102"/>
    </source>
</evidence>
<dbReference type="SMART" id="SM00360">
    <property type="entry name" value="RRM"/>
    <property type="match status" value="2"/>
</dbReference>
<dbReference type="InterPro" id="IPR035979">
    <property type="entry name" value="RBD_domain_sf"/>
</dbReference>
<evidence type="ECO:0000313" key="6">
    <source>
        <dbReference type="Proteomes" id="UP000078387"/>
    </source>
</evidence>
<dbReference type="SUPFAM" id="SSF54928">
    <property type="entry name" value="RNA-binding domain, RBD"/>
    <property type="match status" value="2"/>
</dbReference>
<dbReference type="OMA" id="DGQYWNK"/>
<dbReference type="PROSITE" id="PS50102">
    <property type="entry name" value="RRM"/>
    <property type="match status" value="2"/>
</dbReference>
<dbReference type="GO" id="GO:0003723">
    <property type="term" value="F:RNA binding"/>
    <property type="evidence" value="ECO:0007669"/>
    <property type="project" value="UniProtKB-UniRule"/>
</dbReference>
<evidence type="ECO:0000256" key="3">
    <source>
        <dbReference type="SAM" id="MobiDB-lite"/>
    </source>
</evidence>
<reference evidence="5 6" key="1">
    <citation type="submission" date="2016-05" db="EMBL/GenBank/DDBJ databases">
        <title>First whole genome sequencing of Entamoeba histolytica HM1:IMSS-clone-6.</title>
        <authorList>
            <person name="Mukherjee Avik.K."/>
            <person name="Izumyama S."/>
            <person name="Nakada-Tsukui K."/>
            <person name="Nozaki T."/>
        </authorList>
    </citation>
    <scope>NUCLEOTIDE SEQUENCE [LARGE SCALE GENOMIC DNA]</scope>
    <source>
        <strain evidence="5 6">HM1:IMSS clone 6</strain>
    </source>
</reference>
<dbReference type="InterPro" id="IPR000504">
    <property type="entry name" value="RRM_dom"/>
</dbReference>
<dbReference type="VEuPathDB" id="AmoebaDB:EHI8A_155700"/>
<dbReference type="EMBL" id="BDEQ01000001">
    <property type="protein sequence ID" value="GAT91468.1"/>
    <property type="molecule type" value="Genomic_DNA"/>
</dbReference>
<keyword evidence="1 2" id="KW-0694">RNA-binding</keyword>
<evidence type="ECO:0000256" key="1">
    <source>
        <dbReference type="ARBA" id="ARBA00022884"/>
    </source>
</evidence>
<feature type="compositionally biased region" description="Basic and acidic residues" evidence="3">
    <location>
        <begin position="193"/>
        <end position="232"/>
    </location>
</feature>
<dbReference type="Gene3D" id="3.30.70.330">
    <property type="match status" value="2"/>
</dbReference>
<evidence type="ECO:0000256" key="2">
    <source>
        <dbReference type="PROSITE-ProRule" id="PRU00176"/>
    </source>
</evidence>
<evidence type="ECO:0000313" key="5">
    <source>
        <dbReference type="EMBL" id="GAT91468.1"/>
    </source>
</evidence>
<sequence>MTNNERQKPYNPETSVFIGKLPKSMKENEIREKFITCGRISRMMMQYYPNGQSKGCCFIEFEDKKGAERACSRDGSIIDKQYIRVNMAEKKPMKLNYKHLPKTTQKKMNNSYCIFVGKVSSITTESTLVKIFAKCGKVLRVTIPIWRNTNKRRGFAVVEFASLASVEKALELANTTVDGKQITVMRLDDVLNKEKQPKTKKEKKDKSSTKKQLTEETKEEKEQGEEEMKKEEEDINGDSPTTKMEEDDSSEDFSSKDIQKEIKKEIKQKRQEELKEKHTNEDDIFEQELLKMESTDN</sequence>
<feature type="domain" description="RRM" evidence="4">
    <location>
        <begin position="14"/>
        <end position="90"/>
    </location>
</feature>
<dbReference type="VEuPathDB" id="AmoebaDB:EHI5A_025470"/>
<dbReference type="CDD" id="cd00590">
    <property type="entry name" value="RRM_SF"/>
    <property type="match status" value="1"/>
</dbReference>
<dbReference type="InterPro" id="IPR012677">
    <property type="entry name" value="Nucleotide-bd_a/b_plait_sf"/>
</dbReference>
<feature type="region of interest" description="Disordered" evidence="3">
    <location>
        <begin position="193"/>
        <end position="297"/>
    </location>
</feature>
<dbReference type="GO" id="GO:0005737">
    <property type="term" value="C:cytoplasm"/>
    <property type="evidence" value="ECO:0007669"/>
    <property type="project" value="TreeGrafter"/>
</dbReference>
<gene>
    <name evidence="5" type="ORF">CL6EHI_152180</name>
</gene>
<proteinExistence type="predicted"/>
<feature type="domain" description="RRM" evidence="4">
    <location>
        <begin position="112"/>
        <end position="189"/>
    </location>
</feature>
<name>A0A5K1UT10_ENTHI</name>